<accession>A0ABQ5DLR6</accession>
<reference evidence="2" key="1">
    <citation type="journal article" date="2022" name="Int. J. Mol. Sci.">
        <title>Draft Genome of Tanacetum Coccineum: Genomic Comparison of Closely Related Tanacetum-Family Plants.</title>
        <authorList>
            <person name="Yamashiro T."/>
            <person name="Shiraishi A."/>
            <person name="Nakayama K."/>
            <person name="Satake H."/>
        </authorList>
    </citation>
    <scope>NUCLEOTIDE SEQUENCE</scope>
</reference>
<name>A0ABQ5DLR6_9ASTR</name>
<protein>
    <submittedName>
        <fullName evidence="2">Uncharacterized protein</fullName>
    </submittedName>
</protein>
<reference evidence="2" key="2">
    <citation type="submission" date="2022-01" db="EMBL/GenBank/DDBJ databases">
        <authorList>
            <person name="Yamashiro T."/>
            <person name="Shiraishi A."/>
            <person name="Satake H."/>
            <person name="Nakayama K."/>
        </authorList>
    </citation>
    <scope>NUCLEOTIDE SEQUENCE</scope>
</reference>
<keyword evidence="3" id="KW-1185">Reference proteome</keyword>
<sequence length="185" mass="20830">MEEVSANSVLFDNEDNQMTYNTLTEALSLQGMLWMDWEFPLHKGLHLYDPLHKGVKFRLGGMEREMHLLEFGWRVGLYSERESREVATLSGLRNADFKDQACSSLPHNDHHGKEGNHPTKTSLIKMGVIMELHEGECCWPATREVTGEGGGDDEEGDGEGGNEVIGGSRDIYRNISQGEWQVHQA</sequence>
<gene>
    <name evidence="2" type="ORF">Tco_0939835</name>
</gene>
<feature type="region of interest" description="Disordered" evidence="1">
    <location>
        <begin position="143"/>
        <end position="169"/>
    </location>
</feature>
<evidence type="ECO:0000313" key="2">
    <source>
        <dbReference type="EMBL" id="GJT39970.1"/>
    </source>
</evidence>
<evidence type="ECO:0000313" key="3">
    <source>
        <dbReference type="Proteomes" id="UP001151760"/>
    </source>
</evidence>
<dbReference type="EMBL" id="BQNB010015432">
    <property type="protein sequence ID" value="GJT39970.1"/>
    <property type="molecule type" value="Genomic_DNA"/>
</dbReference>
<comment type="caution">
    <text evidence="2">The sequence shown here is derived from an EMBL/GenBank/DDBJ whole genome shotgun (WGS) entry which is preliminary data.</text>
</comment>
<organism evidence="2 3">
    <name type="scientific">Tanacetum coccineum</name>
    <dbReference type="NCBI Taxonomy" id="301880"/>
    <lineage>
        <taxon>Eukaryota</taxon>
        <taxon>Viridiplantae</taxon>
        <taxon>Streptophyta</taxon>
        <taxon>Embryophyta</taxon>
        <taxon>Tracheophyta</taxon>
        <taxon>Spermatophyta</taxon>
        <taxon>Magnoliopsida</taxon>
        <taxon>eudicotyledons</taxon>
        <taxon>Gunneridae</taxon>
        <taxon>Pentapetalae</taxon>
        <taxon>asterids</taxon>
        <taxon>campanulids</taxon>
        <taxon>Asterales</taxon>
        <taxon>Asteraceae</taxon>
        <taxon>Asteroideae</taxon>
        <taxon>Anthemideae</taxon>
        <taxon>Anthemidinae</taxon>
        <taxon>Tanacetum</taxon>
    </lineage>
</organism>
<evidence type="ECO:0000256" key="1">
    <source>
        <dbReference type="SAM" id="MobiDB-lite"/>
    </source>
</evidence>
<proteinExistence type="predicted"/>
<feature type="compositionally biased region" description="Acidic residues" evidence="1">
    <location>
        <begin position="150"/>
        <end position="160"/>
    </location>
</feature>
<dbReference type="Proteomes" id="UP001151760">
    <property type="component" value="Unassembled WGS sequence"/>
</dbReference>